<dbReference type="EMBL" id="JH687595">
    <property type="protein sequence ID" value="EIN03376.1"/>
    <property type="molecule type" value="Genomic_DNA"/>
</dbReference>
<keyword evidence="2" id="KW-1185">Reference proteome</keyword>
<dbReference type="GeneID" id="18880371"/>
<dbReference type="HOGENOM" id="CLU_1289514_0_0_1"/>
<dbReference type="Proteomes" id="UP000054196">
    <property type="component" value="Unassembled WGS sequence"/>
</dbReference>
<evidence type="ECO:0000313" key="1">
    <source>
        <dbReference type="EMBL" id="EIN03376.1"/>
    </source>
</evidence>
<reference evidence="2" key="1">
    <citation type="journal article" date="2012" name="Science">
        <title>The Paleozoic origin of enzymatic lignin decomposition reconstructed from 31 fungal genomes.</title>
        <authorList>
            <person name="Floudas D."/>
            <person name="Binder M."/>
            <person name="Riley R."/>
            <person name="Barry K."/>
            <person name="Blanchette R.A."/>
            <person name="Henrissat B."/>
            <person name="Martinez A.T."/>
            <person name="Otillar R."/>
            <person name="Spatafora J.W."/>
            <person name="Yadav J.S."/>
            <person name="Aerts A."/>
            <person name="Benoit I."/>
            <person name="Boyd A."/>
            <person name="Carlson A."/>
            <person name="Copeland A."/>
            <person name="Coutinho P.M."/>
            <person name="de Vries R.P."/>
            <person name="Ferreira P."/>
            <person name="Findley K."/>
            <person name="Foster B."/>
            <person name="Gaskell J."/>
            <person name="Glotzer D."/>
            <person name="Gorecki P."/>
            <person name="Heitman J."/>
            <person name="Hesse C."/>
            <person name="Hori C."/>
            <person name="Igarashi K."/>
            <person name="Jurgens J.A."/>
            <person name="Kallen N."/>
            <person name="Kersten P."/>
            <person name="Kohler A."/>
            <person name="Kuees U."/>
            <person name="Kumar T.K.A."/>
            <person name="Kuo A."/>
            <person name="LaButti K."/>
            <person name="Larrondo L.F."/>
            <person name="Lindquist E."/>
            <person name="Ling A."/>
            <person name="Lombard V."/>
            <person name="Lucas S."/>
            <person name="Lundell T."/>
            <person name="Martin R."/>
            <person name="McLaughlin D.J."/>
            <person name="Morgenstern I."/>
            <person name="Morin E."/>
            <person name="Murat C."/>
            <person name="Nagy L.G."/>
            <person name="Nolan M."/>
            <person name="Ohm R.A."/>
            <person name="Patyshakuliyeva A."/>
            <person name="Rokas A."/>
            <person name="Ruiz-Duenas F.J."/>
            <person name="Sabat G."/>
            <person name="Salamov A."/>
            <person name="Samejima M."/>
            <person name="Schmutz J."/>
            <person name="Slot J.C."/>
            <person name="St John F."/>
            <person name="Stenlid J."/>
            <person name="Sun H."/>
            <person name="Sun S."/>
            <person name="Syed K."/>
            <person name="Tsang A."/>
            <person name="Wiebenga A."/>
            <person name="Young D."/>
            <person name="Pisabarro A."/>
            <person name="Eastwood D.C."/>
            <person name="Martin F."/>
            <person name="Cullen D."/>
            <person name="Grigoriev I.V."/>
            <person name="Hibbett D.S."/>
        </authorList>
    </citation>
    <scope>NUCLEOTIDE SEQUENCE [LARGE SCALE GENOMIC DNA]</scope>
    <source>
        <strain evidence="2">HHB-11173 SS5</strain>
    </source>
</reference>
<dbReference type="OrthoDB" id="3042917at2759"/>
<protein>
    <submittedName>
        <fullName evidence="1">Uncharacterized protein</fullName>
    </submittedName>
</protein>
<dbReference type="RefSeq" id="XP_007389395.1">
    <property type="nucleotide sequence ID" value="XM_007389333.1"/>
</dbReference>
<gene>
    <name evidence="1" type="ORF">PUNSTDRAFT_139607</name>
</gene>
<name>R7S2A1_PUNST</name>
<dbReference type="KEGG" id="psq:PUNSTDRAFT_139607"/>
<dbReference type="AlphaFoldDB" id="R7S2A1"/>
<evidence type="ECO:0000313" key="2">
    <source>
        <dbReference type="Proteomes" id="UP000054196"/>
    </source>
</evidence>
<proteinExistence type="predicted"/>
<accession>R7S2A1</accession>
<sequence length="214" mass="24061">MASAIADEEIKDIKFPKEFEIAYEEHKASEEAQLKTLWGKRIPFPGPPPSRAQEALREEDIPRLREQWRERIADITGDIPLERPPYREGETNVVADALSRCHKADRPSENPAPYYFVDADRRLDPAGDDLPALRNEEIAHLNAMRLPEAIESRDLEAEMLAPESDAPEITPPVMSEDDPVVYEAQYEKTTGMIPSIGPEKKFLAYHTVGSALGA</sequence>
<organism evidence="1 2">
    <name type="scientific">Punctularia strigosozonata (strain HHB-11173)</name>
    <name type="common">White-rot fungus</name>
    <dbReference type="NCBI Taxonomy" id="741275"/>
    <lineage>
        <taxon>Eukaryota</taxon>
        <taxon>Fungi</taxon>
        <taxon>Dikarya</taxon>
        <taxon>Basidiomycota</taxon>
        <taxon>Agaricomycotina</taxon>
        <taxon>Agaricomycetes</taxon>
        <taxon>Corticiales</taxon>
        <taxon>Punctulariaceae</taxon>
        <taxon>Punctularia</taxon>
    </lineage>
</organism>